<keyword evidence="2" id="KW-0808">Transferase</keyword>
<keyword evidence="9" id="KW-1185">Reference proteome</keyword>
<reference evidence="7 9" key="1">
    <citation type="journal article" date="2014" name="BMC Genomics">
        <title>Genome sequence of Anopheles sinensis provides insight into genetics basis of mosquito competence for malaria parasites.</title>
        <authorList>
            <person name="Zhou D."/>
            <person name="Zhang D."/>
            <person name="Ding G."/>
            <person name="Shi L."/>
            <person name="Hou Q."/>
            <person name="Ye Y."/>
            <person name="Xu Y."/>
            <person name="Zhou H."/>
            <person name="Xiong C."/>
            <person name="Li S."/>
            <person name="Yu J."/>
            <person name="Hong S."/>
            <person name="Yu X."/>
            <person name="Zou P."/>
            <person name="Chen C."/>
            <person name="Chang X."/>
            <person name="Wang W."/>
            <person name="Lv Y."/>
            <person name="Sun Y."/>
            <person name="Ma L."/>
            <person name="Shen B."/>
            <person name="Zhu C."/>
        </authorList>
    </citation>
    <scope>NUCLEOTIDE SEQUENCE [LARGE SCALE GENOMIC DNA]</scope>
</reference>
<evidence type="ECO:0000256" key="1">
    <source>
        <dbReference type="ARBA" id="ARBA00022527"/>
    </source>
</evidence>
<dbReference type="Proteomes" id="UP000030765">
    <property type="component" value="Unassembled WGS sequence"/>
</dbReference>
<dbReference type="AlphaFoldDB" id="A0A084VAR0"/>
<evidence type="ECO:0000256" key="2">
    <source>
        <dbReference type="ARBA" id="ARBA00022679"/>
    </source>
</evidence>
<dbReference type="STRING" id="74873.A0A084VAR0"/>
<keyword evidence="1" id="KW-0723">Serine/threonine-protein kinase</keyword>
<evidence type="ECO:0000313" key="8">
    <source>
        <dbReference type="EnsemblMetazoa" id="ASIC000875-PA"/>
    </source>
</evidence>
<feature type="domain" description="Protein kinase" evidence="6">
    <location>
        <begin position="1"/>
        <end position="224"/>
    </location>
</feature>
<dbReference type="Gene3D" id="3.30.200.20">
    <property type="entry name" value="Phosphorylase Kinase, domain 1"/>
    <property type="match status" value="1"/>
</dbReference>
<name>A0A084VAR0_ANOSI</name>
<dbReference type="OrthoDB" id="2158884at2759"/>
<gene>
    <name evidence="7" type="ORF">ZHAS_00000875</name>
</gene>
<dbReference type="InterPro" id="IPR050117">
    <property type="entry name" value="MAPK"/>
</dbReference>
<dbReference type="Pfam" id="PF00069">
    <property type="entry name" value="Pkinase"/>
    <property type="match status" value="1"/>
</dbReference>
<reference evidence="8" key="2">
    <citation type="submission" date="2020-05" db="UniProtKB">
        <authorList>
            <consortium name="EnsemblMetazoa"/>
        </authorList>
    </citation>
    <scope>IDENTIFICATION</scope>
</reference>
<keyword evidence="4" id="KW-0418">Kinase</keyword>
<proteinExistence type="predicted"/>
<evidence type="ECO:0000256" key="3">
    <source>
        <dbReference type="ARBA" id="ARBA00022741"/>
    </source>
</evidence>
<dbReference type="VEuPathDB" id="VectorBase:ASIS003992"/>
<evidence type="ECO:0000313" key="9">
    <source>
        <dbReference type="Proteomes" id="UP000030765"/>
    </source>
</evidence>
<dbReference type="FunFam" id="1.10.510.10:FF:000624">
    <property type="entry name" value="Mitogen-activated protein kinase"/>
    <property type="match status" value="1"/>
</dbReference>
<dbReference type="PROSITE" id="PS50011">
    <property type="entry name" value="PROTEIN_KINASE_DOM"/>
    <property type="match status" value="1"/>
</dbReference>
<dbReference type="InterPro" id="IPR011009">
    <property type="entry name" value="Kinase-like_dom_sf"/>
</dbReference>
<dbReference type="SMART" id="SM00220">
    <property type="entry name" value="S_TKc"/>
    <property type="match status" value="1"/>
</dbReference>
<organism evidence="7">
    <name type="scientific">Anopheles sinensis</name>
    <name type="common">Mosquito</name>
    <dbReference type="NCBI Taxonomy" id="74873"/>
    <lineage>
        <taxon>Eukaryota</taxon>
        <taxon>Metazoa</taxon>
        <taxon>Ecdysozoa</taxon>
        <taxon>Arthropoda</taxon>
        <taxon>Hexapoda</taxon>
        <taxon>Insecta</taxon>
        <taxon>Pterygota</taxon>
        <taxon>Neoptera</taxon>
        <taxon>Endopterygota</taxon>
        <taxon>Diptera</taxon>
        <taxon>Nematocera</taxon>
        <taxon>Culicoidea</taxon>
        <taxon>Culicidae</taxon>
        <taxon>Anophelinae</taxon>
        <taxon>Anopheles</taxon>
    </lineage>
</organism>
<dbReference type="GO" id="GO:0005524">
    <property type="term" value="F:ATP binding"/>
    <property type="evidence" value="ECO:0007669"/>
    <property type="project" value="UniProtKB-KW"/>
</dbReference>
<accession>A0A084VAR0</accession>
<dbReference type="PROSITE" id="PS00108">
    <property type="entry name" value="PROTEIN_KINASE_ST"/>
    <property type="match status" value="1"/>
</dbReference>
<evidence type="ECO:0000313" key="7">
    <source>
        <dbReference type="EMBL" id="KFB35054.1"/>
    </source>
</evidence>
<dbReference type="PANTHER" id="PTHR24055">
    <property type="entry name" value="MITOGEN-ACTIVATED PROTEIN KINASE"/>
    <property type="match status" value="1"/>
</dbReference>
<dbReference type="Gene3D" id="1.10.510.10">
    <property type="entry name" value="Transferase(Phosphotransferase) domain 1"/>
    <property type="match status" value="1"/>
</dbReference>
<dbReference type="EnsemblMetazoa" id="ASIC000875-RA">
    <property type="protein sequence ID" value="ASIC000875-PA"/>
    <property type="gene ID" value="ASIC000875"/>
</dbReference>
<evidence type="ECO:0000256" key="4">
    <source>
        <dbReference type="ARBA" id="ARBA00022777"/>
    </source>
</evidence>
<dbReference type="EMBL" id="KE524190">
    <property type="protein sequence ID" value="KFB35054.1"/>
    <property type="molecule type" value="Genomic_DNA"/>
</dbReference>
<dbReference type="EMBL" id="ATLV01004137">
    <property type="status" value="NOT_ANNOTATED_CDS"/>
    <property type="molecule type" value="Genomic_DNA"/>
</dbReference>
<evidence type="ECO:0000256" key="5">
    <source>
        <dbReference type="ARBA" id="ARBA00022840"/>
    </source>
</evidence>
<protein>
    <submittedName>
        <fullName evidence="7 8">Rage-1</fullName>
    </submittedName>
</protein>
<dbReference type="InterPro" id="IPR008271">
    <property type="entry name" value="Ser/Thr_kinase_AS"/>
</dbReference>
<dbReference type="GO" id="GO:0004674">
    <property type="term" value="F:protein serine/threonine kinase activity"/>
    <property type="evidence" value="ECO:0007669"/>
    <property type="project" value="UniProtKB-KW"/>
</dbReference>
<dbReference type="InterPro" id="IPR000719">
    <property type="entry name" value="Prot_kinase_dom"/>
</dbReference>
<sequence length="230" mass="26972">MIGIVHENNCLTFIMDLMDMNLYDLIHTRKRGLSEKHARRILIQIVRGLEHLHRNEVFHRDIKPENILIKVVDEPQKKEIVQLGDFGLIARISDPLPLQAYIATRWYRAPECMLTKGYYGPKIDVWAVGCCFYEMVTREPLFPGDDEQEMLDLIHNVLGTPSQSLLAKFRLKRESFHFERRKTKDFRTLVPLLSVGGVDVLKKTLVYLPDQRISSKKLLEHTYFEDFVYV</sequence>
<dbReference type="SUPFAM" id="SSF56112">
    <property type="entry name" value="Protein kinase-like (PK-like)"/>
    <property type="match status" value="1"/>
</dbReference>
<keyword evidence="3" id="KW-0547">Nucleotide-binding</keyword>
<keyword evidence="5" id="KW-0067">ATP-binding</keyword>
<evidence type="ECO:0000259" key="6">
    <source>
        <dbReference type="PROSITE" id="PS50011"/>
    </source>
</evidence>
<dbReference type="VEuPathDB" id="VectorBase:ASIC000875"/>
<dbReference type="OMA" id="YACKRMK"/>